<reference evidence="2 3" key="1">
    <citation type="journal article" date="2018" name="Mol. Ecol.">
        <title>The obligate alkalophilic soda-lake fungus Sodiomyces alkalinus has shifted to a protein diet.</title>
        <authorList>
            <person name="Grum-Grzhimaylo A.A."/>
            <person name="Falkoski D.L."/>
            <person name="van den Heuvel J."/>
            <person name="Valero-Jimenez C.A."/>
            <person name="Min B."/>
            <person name="Choi I.G."/>
            <person name="Lipzen A."/>
            <person name="Daum C.G."/>
            <person name="Aanen D.K."/>
            <person name="Tsang A."/>
            <person name="Henrissat B."/>
            <person name="Bilanenko E.N."/>
            <person name="de Vries R.P."/>
            <person name="van Kan J.A.L."/>
            <person name="Grigoriev I.V."/>
            <person name="Debets A.J.M."/>
        </authorList>
    </citation>
    <scope>NUCLEOTIDE SEQUENCE [LARGE SCALE GENOMIC DNA]</scope>
    <source>
        <strain evidence="2 3">F11</strain>
    </source>
</reference>
<organism evidence="2 3">
    <name type="scientific">Sodiomyces alkalinus (strain CBS 110278 / VKM F-3762 / F11)</name>
    <name type="common">Alkaliphilic filamentous fungus</name>
    <dbReference type="NCBI Taxonomy" id="1314773"/>
    <lineage>
        <taxon>Eukaryota</taxon>
        <taxon>Fungi</taxon>
        <taxon>Dikarya</taxon>
        <taxon>Ascomycota</taxon>
        <taxon>Pezizomycotina</taxon>
        <taxon>Sordariomycetes</taxon>
        <taxon>Hypocreomycetidae</taxon>
        <taxon>Glomerellales</taxon>
        <taxon>Plectosphaerellaceae</taxon>
        <taxon>Sodiomyces</taxon>
    </lineage>
</organism>
<dbReference type="Proteomes" id="UP000272025">
    <property type="component" value="Unassembled WGS sequence"/>
</dbReference>
<name>A0A3N2Q2Y1_SODAK</name>
<dbReference type="EMBL" id="ML119052">
    <property type="protein sequence ID" value="ROT41086.1"/>
    <property type="molecule type" value="Genomic_DNA"/>
</dbReference>
<accession>A0A3N2Q2Y1</accession>
<evidence type="ECO:0000313" key="3">
    <source>
        <dbReference type="Proteomes" id="UP000272025"/>
    </source>
</evidence>
<dbReference type="AlphaFoldDB" id="A0A3N2Q2Y1"/>
<dbReference type="RefSeq" id="XP_028468892.1">
    <property type="nucleotide sequence ID" value="XM_028614847.1"/>
</dbReference>
<feature type="compositionally biased region" description="Low complexity" evidence="1">
    <location>
        <begin position="171"/>
        <end position="199"/>
    </location>
</feature>
<feature type="compositionally biased region" description="Basic residues" evidence="1">
    <location>
        <begin position="150"/>
        <end position="161"/>
    </location>
</feature>
<evidence type="ECO:0000256" key="1">
    <source>
        <dbReference type="SAM" id="MobiDB-lite"/>
    </source>
</evidence>
<keyword evidence="3" id="KW-1185">Reference proteome</keyword>
<sequence>MKERGDEERVIFMLPSIPPHSQFLPDIWGGGSVSAYTTSLGRSCPKGHSHGWPKQQGSFINFLVGKVLGVIDVGLMGLPSQGEDLSNPASPQDPRLETIDRPELGTSILDISISDIRIRHFILLITPPPTANLPFSKLLKPPRPTPPSHRPVRLIKPRLLRKSQSPEIIQRTSKSTGRTSRSSHQAPDSQRPPSSRSPSPLTPHPG</sequence>
<feature type="region of interest" description="Disordered" evidence="1">
    <location>
        <begin position="133"/>
        <end position="206"/>
    </location>
</feature>
<proteinExistence type="predicted"/>
<protein>
    <submittedName>
        <fullName evidence="2">Uncharacterized protein</fullName>
    </submittedName>
</protein>
<gene>
    <name evidence="2" type="ORF">SODALDRAFT_376809</name>
</gene>
<dbReference type="GeneID" id="39583324"/>
<evidence type="ECO:0000313" key="2">
    <source>
        <dbReference type="EMBL" id="ROT41086.1"/>
    </source>
</evidence>